<proteinExistence type="predicted"/>
<dbReference type="GO" id="GO:0005730">
    <property type="term" value="C:nucleolus"/>
    <property type="evidence" value="ECO:0000318"/>
    <property type="project" value="GO_Central"/>
</dbReference>
<dbReference type="Bgee" id="ENSLOCG00000005572">
    <property type="expression patterns" value="Expressed in bone element and 13 other cell types or tissues"/>
</dbReference>
<evidence type="ECO:0000259" key="2">
    <source>
        <dbReference type="PROSITE" id="PS51294"/>
    </source>
</evidence>
<dbReference type="PROSITE" id="PS51294">
    <property type="entry name" value="HTH_MYB"/>
    <property type="match status" value="1"/>
</dbReference>
<dbReference type="GO" id="GO:0006363">
    <property type="term" value="P:termination of RNA polymerase I transcription"/>
    <property type="evidence" value="ECO:0000318"/>
    <property type="project" value="GO_Central"/>
</dbReference>
<reference evidence="3" key="2">
    <citation type="submission" date="2025-08" db="UniProtKB">
        <authorList>
            <consortium name="Ensembl"/>
        </authorList>
    </citation>
    <scope>IDENTIFICATION</scope>
</reference>
<dbReference type="SUPFAM" id="SSF46689">
    <property type="entry name" value="Homeodomain-like"/>
    <property type="match status" value="2"/>
</dbReference>
<dbReference type="HOGENOM" id="CLU_016962_0_0_1"/>
<dbReference type="GeneTree" id="ENSGT00940000159729"/>
<dbReference type="InParanoid" id="W5MEB6"/>
<dbReference type="PROSITE" id="PS50090">
    <property type="entry name" value="MYB_LIKE"/>
    <property type="match status" value="1"/>
</dbReference>
<dbReference type="EMBL" id="AHAT01024885">
    <property type="status" value="NOT_ANNOTATED_CDS"/>
    <property type="molecule type" value="Genomic_DNA"/>
</dbReference>
<dbReference type="Ensembl" id="ENSLOCT00000006733.1">
    <property type="protein sequence ID" value="ENSLOCP00000006725.1"/>
    <property type="gene ID" value="ENSLOCG00000005572.1"/>
</dbReference>
<accession>W5MEB6</accession>
<dbReference type="Proteomes" id="UP000018468">
    <property type="component" value="Linkage group LG21"/>
</dbReference>
<protein>
    <submittedName>
        <fullName evidence="3">Transcription termination factor 1, tandem duplicate 5</fullName>
    </submittedName>
</protein>
<dbReference type="InterPro" id="IPR001005">
    <property type="entry name" value="SANT/Myb"/>
</dbReference>
<dbReference type="eggNOG" id="KOG0051">
    <property type="taxonomic scope" value="Eukaryota"/>
</dbReference>
<dbReference type="PANTHER" id="PTHR46760">
    <property type="entry name" value="TRANSCRIPTION TERMINATION FACTOR 1"/>
    <property type="match status" value="1"/>
</dbReference>
<sequence length="391" mass="46006">MRQGIEPICDDEVQRYIIQLKEFIPNVEKRCPREIIKMGVYDLERFQAFKREGIVLRRGRYSAEENDRLRKNVENFLLLTGIDTATKLFFPARYPNEKTTITKLKNVHKFHKQIADGIPRPWHDIYTRGRKMFDSYNYKGRFTEDDLKALRKYHSMYGNNWTKISELMGRSNHSLEMRFSQMAQNKGVWRKEELRALMRAIGAHMLTQLDPEEAARGQQATIAREKLYKGIPWVEVALKVQTRSWCQCRTKWMSVLMKKMSLGEDVYKGSKSYKAKINLIKKLYSLNVEDVADVNWDDLTDTIGDVPPAYVQAKFYKLKVTCVPLWQNKSFGDIIDYLYINTLPKLEDKLMKTEQLAEQNNLNCRKSDYYLLSEILNDDFIEEVDSGDQEV</sequence>
<dbReference type="InterPro" id="IPR009057">
    <property type="entry name" value="Homeodomain-like_sf"/>
</dbReference>
<feature type="domain" description="Myb-like" evidence="1">
    <location>
        <begin position="181"/>
        <end position="256"/>
    </location>
</feature>
<reference evidence="4" key="1">
    <citation type="submission" date="2011-12" db="EMBL/GenBank/DDBJ databases">
        <title>The Draft Genome of Lepisosteus oculatus.</title>
        <authorList>
            <consortium name="The Broad Institute Genome Assembly &amp; Analysis Group"/>
            <consortium name="Computational R&amp;D Group"/>
            <consortium name="and Sequencing Platform"/>
            <person name="Di Palma F."/>
            <person name="Alfoldi J."/>
            <person name="Johnson J."/>
            <person name="Berlin A."/>
            <person name="Gnerre S."/>
            <person name="Jaffe D."/>
            <person name="MacCallum I."/>
            <person name="Young S."/>
            <person name="Walker B.J."/>
            <person name="Lander E.S."/>
            <person name="Lindblad-Toh K."/>
        </authorList>
    </citation>
    <scope>NUCLEOTIDE SEQUENCE [LARGE SCALE GENOMIC DNA]</scope>
</reference>
<dbReference type="OMA" id="AFWSEIT"/>
<dbReference type="SMART" id="SM00717">
    <property type="entry name" value="SANT"/>
    <property type="match status" value="3"/>
</dbReference>
<reference evidence="3" key="3">
    <citation type="submission" date="2025-09" db="UniProtKB">
        <authorList>
            <consortium name="Ensembl"/>
        </authorList>
    </citation>
    <scope>IDENTIFICATION</scope>
</reference>
<dbReference type="CDD" id="cd00167">
    <property type="entry name" value="SANT"/>
    <property type="match status" value="1"/>
</dbReference>
<evidence type="ECO:0000313" key="3">
    <source>
        <dbReference type="Ensembl" id="ENSLOCP00000006725.1"/>
    </source>
</evidence>
<dbReference type="InterPro" id="IPR053078">
    <property type="entry name" value="TTF1-like"/>
</dbReference>
<evidence type="ECO:0000259" key="1">
    <source>
        <dbReference type="PROSITE" id="PS50090"/>
    </source>
</evidence>
<dbReference type="GO" id="GO:0003682">
    <property type="term" value="F:chromatin binding"/>
    <property type="evidence" value="ECO:0000318"/>
    <property type="project" value="GO_Central"/>
</dbReference>
<keyword evidence="4" id="KW-1185">Reference proteome</keyword>
<dbReference type="FunCoup" id="W5MEB6">
    <property type="interactions" value="293"/>
</dbReference>
<dbReference type="AlphaFoldDB" id="W5MEB6"/>
<name>W5MEB6_LEPOC</name>
<evidence type="ECO:0000313" key="4">
    <source>
        <dbReference type="Proteomes" id="UP000018468"/>
    </source>
</evidence>
<organism evidence="3 4">
    <name type="scientific">Lepisosteus oculatus</name>
    <name type="common">Spotted gar</name>
    <dbReference type="NCBI Taxonomy" id="7918"/>
    <lineage>
        <taxon>Eukaryota</taxon>
        <taxon>Metazoa</taxon>
        <taxon>Chordata</taxon>
        <taxon>Craniata</taxon>
        <taxon>Vertebrata</taxon>
        <taxon>Euteleostomi</taxon>
        <taxon>Actinopterygii</taxon>
        <taxon>Neopterygii</taxon>
        <taxon>Holostei</taxon>
        <taxon>Semionotiformes</taxon>
        <taxon>Lepisosteidae</taxon>
        <taxon>Lepisosteus</taxon>
    </lineage>
</organism>
<dbReference type="PANTHER" id="PTHR46760:SF1">
    <property type="entry name" value="TRANSCRIPTION TERMINATION FACTOR 1"/>
    <property type="match status" value="1"/>
</dbReference>
<dbReference type="EMBL" id="AHAT01024886">
    <property type="status" value="NOT_ANNOTATED_CDS"/>
    <property type="molecule type" value="Genomic_DNA"/>
</dbReference>
<dbReference type="Gene3D" id="1.10.10.60">
    <property type="entry name" value="Homeodomain-like"/>
    <property type="match status" value="2"/>
</dbReference>
<dbReference type="Pfam" id="PF13921">
    <property type="entry name" value="Myb_DNA-bind_6"/>
    <property type="match status" value="1"/>
</dbReference>
<dbReference type="STRING" id="7918.ENSLOCP00000006725"/>
<dbReference type="FunFam" id="1.10.10.60:FF:000480">
    <property type="entry name" value="Si:ch73-376l24.4"/>
    <property type="match status" value="1"/>
</dbReference>
<feature type="domain" description="HTH myb-type" evidence="2">
    <location>
        <begin position="139"/>
        <end position="187"/>
    </location>
</feature>
<dbReference type="InterPro" id="IPR017930">
    <property type="entry name" value="Myb_dom"/>
</dbReference>